<comment type="caution">
    <text evidence="1">The sequence shown here is derived from an EMBL/GenBank/DDBJ whole genome shotgun (WGS) entry which is preliminary data.</text>
</comment>
<dbReference type="InterPro" id="IPR049249">
    <property type="entry name" value="DUF6882"/>
</dbReference>
<reference evidence="1 2" key="1">
    <citation type="submission" date="2024-06" db="EMBL/GenBank/DDBJ databases">
        <title>The Natural Products Discovery Center: Release of the First 8490 Sequenced Strains for Exploring Actinobacteria Biosynthetic Diversity.</title>
        <authorList>
            <person name="Kalkreuter E."/>
            <person name="Kautsar S.A."/>
            <person name="Yang D."/>
            <person name="Bader C.D."/>
            <person name="Teijaro C.N."/>
            <person name="Fluegel L."/>
            <person name="Davis C.M."/>
            <person name="Simpson J.R."/>
            <person name="Lauterbach L."/>
            <person name="Steele A.D."/>
            <person name="Gui C."/>
            <person name="Meng S."/>
            <person name="Li G."/>
            <person name="Viehrig K."/>
            <person name="Ye F."/>
            <person name="Su P."/>
            <person name="Kiefer A.F."/>
            <person name="Nichols A."/>
            <person name="Cepeda A.J."/>
            <person name="Yan W."/>
            <person name="Fan B."/>
            <person name="Jiang Y."/>
            <person name="Adhikari A."/>
            <person name="Zheng C.-J."/>
            <person name="Schuster L."/>
            <person name="Cowan T.M."/>
            <person name="Smanski M.J."/>
            <person name="Chevrette M.G."/>
            <person name="De Carvalho L.P.S."/>
            <person name="Shen B."/>
        </authorList>
    </citation>
    <scope>NUCLEOTIDE SEQUENCE [LARGE SCALE GENOMIC DNA]</scope>
    <source>
        <strain evidence="1 2">NPDC048946</strain>
    </source>
</reference>
<sequence length="456" mass="48126">MTTGHDFFSDAFVRAAGPHGAWVGEQLEAFNAFMPMGEWSVNLNDRVYRQSGREVAVSVLGSFSTGDDSWLWGWANPSWGDPEVTSAARALRAIGERDGIPEFTTDLVPLSGFADPRMAAETIAFAAMGLLGSDGYIGVTANATGRLYMVVDDKQVPRARPDAITLPRMLLTGTGFLPVPHEAVVSGYFAHHGLATRRVGDGVHATLDSGDTVEVDFDSAGRVGQVRISAAPRSVPSGAWWHVAGAGVAQALEQDGEFTGFVGQFPYQGHDLTRRVLICGPHEVRVRVLGTVDAARTRWTWDADTHARLTALPGLAQAPEADREVDVSECADTDAVLMLLSHGAAGLLGGGCVVDFADQDGRNAYVCVDDPVVPRATSPDAVAEAVRGAADMTVRLVPEPRRGTVAAALVENYLAARGEVGREDTPQGTTLRARAAGAALTVRVDSGGGTVVDVAR</sequence>
<evidence type="ECO:0000313" key="2">
    <source>
        <dbReference type="Proteomes" id="UP001551482"/>
    </source>
</evidence>
<organism evidence="1 2">
    <name type="scientific">Streptodolium elevatio</name>
    <dbReference type="NCBI Taxonomy" id="3157996"/>
    <lineage>
        <taxon>Bacteria</taxon>
        <taxon>Bacillati</taxon>
        <taxon>Actinomycetota</taxon>
        <taxon>Actinomycetes</taxon>
        <taxon>Kitasatosporales</taxon>
        <taxon>Streptomycetaceae</taxon>
        <taxon>Streptodolium</taxon>
    </lineage>
</organism>
<dbReference type="EMBL" id="JBEZFP010000042">
    <property type="protein sequence ID" value="MEU8135407.1"/>
    <property type="molecule type" value="Genomic_DNA"/>
</dbReference>
<name>A0ABV3DI29_9ACTN</name>
<evidence type="ECO:0000313" key="1">
    <source>
        <dbReference type="EMBL" id="MEU8135407.1"/>
    </source>
</evidence>
<dbReference type="Proteomes" id="UP001551482">
    <property type="component" value="Unassembled WGS sequence"/>
</dbReference>
<proteinExistence type="predicted"/>
<protein>
    <submittedName>
        <fullName evidence="1">DUF6882 domain-containing protein</fullName>
    </submittedName>
</protein>
<accession>A0ABV3DI29</accession>
<dbReference type="Pfam" id="PF21813">
    <property type="entry name" value="DUF6882"/>
    <property type="match status" value="1"/>
</dbReference>
<keyword evidence="2" id="KW-1185">Reference proteome</keyword>
<gene>
    <name evidence="1" type="ORF">AB0C36_18020</name>
</gene>
<dbReference type="RefSeq" id="WP_358355127.1">
    <property type="nucleotide sequence ID" value="NZ_JBEZFP010000042.1"/>
</dbReference>